<feature type="transmembrane region" description="Helical" evidence="8">
    <location>
        <begin position="287"/>
        <end position="305"/>
    </location>
</feature>
<keyword evidence="4 8" id="KW-1133">Transmembrane helix</keyword>
<accession>A0A9Q0C0Q4</accession>
<evidence type="ECO:0000256" key="2">
    <source>
        <dbReference type="ARBA" id="ARBA00022692"/>
    </source>
</evidence>
<dbReference type="GO" id="GO:0005886">
    <property type="term" value="C:plasma membrane"/>
    <property type="evidence" value="ECO:0007669"/>
    <property type="project" value="TreeGrafter"/>
</dbReference>
<comment type="caution">
    <text evidence="10">The sequence shown here is derived from an EMBL/GenBank/DDBJ whole genome shotgun (WGS) entry which is preliminary data.</text>
</comment>
<dbReference type="EMBL" id="JAMQYH010000005">
    <property type="protein sequence ID" value="KAJ1685370.1"/>
    <property type="molecule type" value="Genomic_DNA"/>
</dbReference>
<evidence type="ECO:0000256" key="8">
    <source>
        <dbReference type="SAM" id="Phobius"/>
    </source>
</evidence>
<dbReference type="InterPro" id="IPR002110">
    <property type="entry name" value="Ankyrin_rpt"/>
</dbReference>
<dbReference type="InterPro" id="IPR036770">
    <property type="entry name" value="Ankyrin_rpt-contain_sf"/>
</dbReference>
<dbReference type="PANTHER" id="PTHR24186:SF54">
    <property type="entry name" value="PGG DOMAIN-CONTAINING PROTEIN"/>
    <property type="match status" value="1"/>
</dbReference>
<evidence type="ECO:0000256" key="3">
    <source>
        <dbReference type="ARBA" id="ARBA00022737"/>
    </source>
</evidence>
<keyword evidence="3" id="KW-0677">Repeat</keyword>
<protein>
    <recommendedName>
        <fullName evidence="9">PGG domain-containing protein</fullName>
    </recommendedName>
</protein>
<dbReference type="SUPFAM" id="SSF48403">
    <property type="entry name" value="Ankyrin repeat"/>
    <property type="match status" value="1"/>
</dbReference>
<keyword evidence="11" id="KW-1185">Reference proteome</keyword>
<dbReference type="SMART" id="SM00248">
    <property type="entry name" value="ANK"/>
    <property type="match status" value="4"/>
</dbReference>
<dbReference type="Pfam" id="PF12796">
    <property type="entry name" value="Ank_2"/>
    <property type="match status" value="1"/>
</dbReference>
<evidence type="ECO:0000256" key="4">
    <source>
        <dbReference type="ARBA" id="ARBA00022989"/>
    </source>
</evidence>
<proteinExistence type="predicted"/>
<evidence type="ECO:0000313" key="10">
    <source>
        <dbReference type="EMBL" id="KAJ1685370.1"/>
    </source>
</evidence>
<evidence type="ECO:0000313" key="11">
    <source>
        <dbReference type="Proteomes" id="UP001151287"/>
    </source>
</evidence>
<gene>
    <name evidence="10" type="ORF">LUZ63_016760</name>
</gene>
<feature type="domain" description="PGG" evidence="9">
    <location>
        <begin position="198"/>
        <end position="304"/>
    </location>
</feature>
<sequence>MQLAVMWNKLDVVKVLLEYDRSLGYLISSEKDNDVPLLISAAYRGNVEAAQEILNYCPDAPIHNRDGWTMLHEAVNSGREEFVDYILKTPHLHKLINMRDKDGDTALHIAVGNCNPKMVRALLAHKAINLTFVNSNGILPEELLVGNTERAKTLNWNEVLMMMSRASPTNLAFIFNQEAKKKLIDKSIEKIESLTRTYTSNTSLIAILISTITFAAAFTLPGGYNNNSGSTQGLPVMARKVAFKTFLISDTLAMCSSLVVTFMCILARWEDLQFLLYYRFITKKLMWFAYMATTVAFATGLYTVVAPRIMWLALIICILSIALPFLTKLLGDWPLLKLQLRLGADYQSELLDMV</sequence>
<evidence type="ECO:0000256" key="1">
    <source>
        <dbReference type="ARBA" id="ARBA00004141"/>
    </source>
</evidence>
<dbReference type="PROSITE" id="PS50297">
    <property type="entry name" value="ANK_REP_REGION"/>
    <property type="match status" value="1"/>
</dbReference>
<evidence type="ECO:0000259" key="9">
    <source>
        <dbReference type="Pfam" id="PF13962"/>
    </source>
</evidence>
<dbReference type="OrthoDB" id="303876at2759"/>
<keyword evidence="2 8" id="KW-0812">Transmembrane</keyword>
<evidence type="ECO:0000256" key="7">
    <source>
        <dbReference type="PROSITE-ProRule" id="PRU00023"/>
    </source>
</evidence>
<evidence type="ECO:0000256" key="5">
    <source>
        <dbReference type="ARBA" id="ARBA00023043"/>
    </source>
</evidence>
<dbReference type="Pfam" id="PF13962">
    <property type="entry name" value="PGG"/>
    <property type="match status" value="1"/>
</dbReference>
<comment type="subcellular location">
    <subcellularLocation>
        <location evidence="1">Membrane</location>
        <topology evidence="1">Multi-pass membrane protein</topology>
    </subcellularLocation>
</comment>
<feature type="repeat" description="ANK" evidence="7">
    <location>
        <begin position="102"/>
        <end position="127"/>
    </location>
</feature>
<feature type="transmembrane region" description="Helical" evidence="8">
    <location>
        <begin position="311"/>
        <end position="331"/>
    </location>
</feature>
<keyword evidence="5 7" id="KW-0040">ANK repeat</keyword>
<dbReference type="Gene3D" id="1.25.40.20">
    <property type="entry name" value="Ankyrin repeat-containing domain"/>
    <property type="match status" value="1"/>
</dbReference>
<name>A0A9Q0C0Q4_9POAL</name>
<dbReference type="PANTHER" id="PTHR24186">
    <property type="entry name" value="PROTEIN PHOSPHATASE 1 REGULATORY SUBUNIT"/>
    <property type="match status" value="1"/>
</dbReference>
<reference evidence="10" key="1">
    <citation type="journal article" date="2022" name="Cell">
        <title>Repeat-based holocentromeres influence genome architecture and karyotype evolution.</title>
        <authorList>
            <person name="Hofstatter P.G."/>
            <person name="Thangavel G."/>
            <person name="Lux T."/>
            <person name="Neumann P."/>
            <person name="Vondrak T."/>
            <person name="Novak P."/>
            <person name="Zhang M."/>
            <person name="Costa L."/>
            <person name="Castellani M."/>
            <person name="Scott A."/>
            <person name="Toegelov H."/>
            <person name="Fuchs J."/>
            <person name="Mata-Sucre Y."/>
            <person name="Dias Y."/>
            <person name="Vanzela A.L.L."/>
            <person name="Huettel B."/>
            <person name="Almeida C.C.S."/>
            <person name="Simkova H."/>
            <person name="Souza G."/>
            <person name="Pedrosa-Harand A."/>
            <person name="Macas J."/>
            <person name="Mayer K.F.X."/>
            <person name="Houben A."/>
            <person name="Marques A."/>
        </authorList>
    </citation>
    <scope>NUCLEOTIDE SEQUENCE</scope>
    <source>
        <strain evidence="10">RhyBre1mFocal</strain>
    </source>
</reference>
<dbReference type="AlphaFoldDB" id="A0A9Q0C0Q4"/>
<feature type="transmembrane region" description="Helical" evidence="8">
    <location>
        <begin position="241"/>
        <end position="266"/>
    </location>
</feature>
<dbReference type="Proteomes" id="UP001151287">
    <property type="component" value="Unassembled WGS sequence"/>
</dbReference>
<organism evidence="10 11">
    <name type="scientific">Rhynchospora breviuscula</name>
    <dbReference type="NCBI Taxonomy" id="2022672"/>
    <lineage>
        <taxon>Eukaryota</taxon>
        <taxon>Viridiplantae</taxon>
        <taxon>Streptophyta</taxon>
        <taxon>Embryophyta</taxon>
        <taxon>Tracheophyta</taxon>
        <taxon>Spermatophyta</taxon>
        <taxon>Magnoliopsida</taxon>
        <taxon>Liliopsida</taxon>
        <taxon>Poales</taxon>
        <taxon>Cyperaceae</taxon>
        <taxon>Cyperoideae</taxon>
        <taxon>Rhynchosporeae</taxon>
        <taxon>Rhynchospora</taxon>
    </lineage>
</organism>
<evidence type="ECO:0000256" key="6">
    <source>
        <dbReference type="ARBA" id="ARBA00023136"/>
    </source>
</evidence>
<dbReference type="PROSITE" id="PS50088">
    <property type="entry name" value="ANK_REPEAT"/>
    <property type="match status" value="1"/>
</dbReference>
<dbReference type="InterPro" id="IPR026961">
    <property type="entry name" value="PGG_dom"/>
</dbReference>
<feature type="transmembrane region" description="Helical" evidence="8">
    <location>
        <begin position="203"/>
        <end position="221"/>
    </location>
</feature>
<keyword evidence="6 8" id="KW-0472">Membrane</keyword>